<protein>
    <submittedName>
        <fullName evidence="1">Uncharacterized protein</fullName>
    </submittedName>
</protein>
<dbReference type="AlphaFoldDB" id="A0A7J0DRW7"/>
<accession>A0A7J0DRW7</accession>
<comment type="caution">
    <text evidence="1">The sequence shown here is derived from an EMBL/GenBank/DDBJ whole genome shotgun (WGS) entry which is preliminary data.</text>
</comment>
<sequence length="67" mass="7484">MEKALLGGESSGGVVLRSSRWRDQRSRHFLGRREAITHGSPYERAAALVDLVCLIVKLQNLHICILV</sequence>
<name>A0A7J0DRW7_9ERIC</name>
<gene>
    <name evidence="1" type="ORF">Acr_00g0072590</name>
</gene>
<dbReference type="Proteomes" id="UP000585474">
    <property type="component" value="Unassembled WGS sequence"/>
</dbReference>
<proteinExistence type="predicted"/>
<reference evidence="2" key="1">
    <citation type="submission" date="2019-07" db="EMBL/GenBank/DDBJ databases">
        <title>De Novo Assembly of kiwifruit Actinidia rufa.</title>
        <authorList>
            <person name="Sugita-Konishi S."/>
            <person name="Sato K."/>
            <person name="Mori E."/>
            <person name="Abe Y."/>
            <person name="Kisaki G."/>
            <person name="Hamano K."/>
            <person name="Suezawa K."/>
            <person name="Otani M."/>
            <person name="Fukuda T."/>
            <person name="Manabe T."/>
            <person name="Gomi K."/>
            <person name="Tabuchi M."/>
            <person name="Akimitsu K."/>
            <person name="Kataoka I."/>
        </authorList>
    </citation>
    <scope>NUCLEOTIDE SEQUENCE [LARGE SCALE GENOMIC DNA]</scope>
    <source>
        <strain evidence="2">cv. Fuchu</strain>
    </source>
</reference>
<evidence type="ECO:0000313" key="1">
    <source>
        <dbReference type="EMBL" id="GFS41133.1"/>
    </source>
</evidence>
<keyword evidence="2" id="KW-1185">Reference proteome</keyword>
<organism evidence="1 2">
    <name type="scientific">Actinidia rufa</name>
    <dbReference type="NCBI Taxonomy" id="165716"/>
    <lineage>
        <taxon>Eukaryota</taxon>
        <taxon>Viridiplantae</taxon>
        <taxon>Streptophyta</taxon>
        <taxon>Embryophyta</taxon>
        <taxon>Tracheophyta</taxon>
        <taxon>Spermatophyta</taxon>
        <taxon>Magnoliopsida</taxon>
        <taxon>eudicotyledons</taxon>
        <taxon>Gunneridae</taxon>
        <taxon>Pentapetalae</taxon>
        <taxon>asterids</taxon>
        <taxon>Ericales</taxon>
        <taxon>Actinidiaceae</taxon>
        <taxon>Actinidia</taxon>
    </lineage>
</organism>
<evidence type="ECO:0000313" key="2">
    <source>
        <dbReference type="Proteomes" id="UP000585474"/>
    </source>
</evidence>
<dbReference type="EMBL" id="BJWL01000363">
    <property type="protein sequence ID" value="GFS41133.1"/>
    <property type="molecule type" value="Genomic_DNA"/>
</dbReference>